<dbReference type="AlphaFoldDB" id="A0A327NKJ6"/>
<proteinExistence type="predicted"/>
<accession>A0A327NKJ6</accession>
<dbReference type="EMBL" id="QLII01000001">
    <property type="protein sequence ID" value="RAI75717.1"/>
    <property type="molecule type" value="Genomic_DNA"/>
</dbReference>
<comment type="caution">
    <text evidence="2">The sequence shown here is derived from an EMBL/GenBank/DDBJ whole genome shotgun (WGS) entry which is preliminary data.</text>
</comment>
<dbReference type="Pfam" id="PF04397">
    <property type="entry name" value="LytTR"/>
    <property type="match status" value="1"/>
</dbReference>
<gene>
    <name evidence="2" type="ORF">HMF3257_18980</name>
</gene>
<dbReference type="Gene3D" id="2.40.50.1020">
    <property type="entry name" value="LytTr DNA-binding domain"/>
    <property type="match status" value="1"/>
</dbReference>
<dbReference type="OrthoDB" id="940781at2"/>
<evidence type="ECO:0000313" key="3">
    <source>
        <dbReference type="Proteomes" id="UP000249016"/>
    </source>
</evidence>
<reference evidence="2 3" key="1">
    <citation type="submission" date="2018-06" db="EMBL/GenBank/DDBJ databases">
        <title>Spirosoma sp. HMF3257 Genome sequencing and assembly.</title>
        <authorList>
            <person name="Kang H."/>
            <person name="Cha I."/>
            <person name="Kim H."/>
            <person name="Kang J."/>
            <person name="Joh K."/>
        </authorList>
    </citation>
    <scope>NUCLEOTIDE SEQUENCE [LARGE SCALE GENOMIC DNA]</scope>
    <source>
        <strain evidence="2 3">HMF3257</strain>
    </source>
</reference>
<protein>
    <recommendedName>
        <fullName evidence="1">HTH LytTR-type domain-containing protein</fullName>
    </recommendedName>
</protein>
<organism evidence="2 3">
    <name type="scientific">Spirosoma telluris</name>
    <dbReference type="NCBI Taxonomy" id="2183553"/>
    <lineage>
        <taxon>Bacteria</taxon>
        <taxon>Pseudomonadati</taxon>
        <taxon>Bacteroidota</taxon>
        <taxon>Cytophagia</taxon>
        <taxon>Cytophagales</taxon>
        <taxon>Cytophagaceae</taxon>
        <taxon>Spirosoma</taxon>
    </lineage>
</organism>
<evidence type="ECO:0000259" key="1">
    <source>
        <dbReference type="Pfam" id="PF04397"/>
    </source>
</evidence>
<dbReference type="RefSeq" id="WP_111344427.1">
    <property type="nucleotide sequence ID" value="NZ_QLII01000001.1"/>
</dbReference>
<sequence>MRLTRFHRSFIVNLKYITAFTATDIELGSLELPIGESYKAHLFQLLYKLP</sequence>
<dbReference type="Proteomes" id="UP000249016">
    <property type="component" value="Unassembled WGS sequence"/>
</dbReference>
<feature type="domain" description="HTH LytTR-type" evidence="1">
    <location>
        <begin position="3"/>
        <end position="46"/>
    </location>
</feature>
<name>A0A327NKJ6_9BACT</name>
<dbReference type="InterPro" id="IPR007492">
    <property type="entry name" value="LytTR_DNA-bd_dom"/>
</dbReference>
<keyword evidence="3" id="KW-1185">Reference proteome</keyword>
<dbReference type="GO" id="GO:0003677">
    <property type="term" value="F:DNA binding"/>
    <property type="evidence" value="ECO:0007669"/>
    <property type="project" value="InterPro"/>
</dbReference>
<evidence type="ECO:0000313" key="2">
    <source>
        <dbReference type="EMBL" id="RAI75717.1"/>
    </source>
</evidence>